<dbReference type="OrthoDB" id="10262892at2759"/>
<dbReference type="Gene3D" id="1.10.287.110">
    <property type="entry name" value="DnaJ domain"/>
    <property type="match status" value="1"/>
</dbReference>
<dbReference type="STRING" id="441375.B6AAU5"/>
<dbReference type="InterPro" id="IPR036869">
    <property type="entry name" value="J_dom_sf"/>
</dbReference>
<dbReference type="eggNOG" id="ENOG502SF8Z">
    <property type="taxonomic scope" value="Eukaryota"/>
</dbReference>
<keyword evidence="2" id="KW-1185">Reference proteome</keyword>
<organism evidence="1 2">
    <name type="scientific">Cryptosporidium muris (strain RN66)</name>
    <dbReference type="NCBI Taxonomy" id="441375"/>
    <lineage>
        <taxon>Eukaryota</taxon>
        <taxon>Sar</taxon>
        <taxon>Alveolata</taxon>
        <taxon>Apicomplexa</taxon>
        <taxon>Conoidasida</taxon>
        <taxon>Coccidia</taxon>
        <taxon>Eucoccidiorida</taxon>
        <taxon>Eimeriorina</taxon>
        <taxon>Cryptosporidiidae</taxon>
        <taxon>Cryptosporidium</taxon>
    </lineage>
</organism>
<dbReference type="OMA" id="QVLWIAG"/>
<evidence type="ECO:0000313" key="2">
    <source>
        <dbReference type="Proteomes" id="UP000001460"/>
    </source>
</evidence>
<dbReference type="RefSeq" id="XP_002139846.1">
    <property type="nucleotide sequence ID" value="XM_002139810.1"/>
</dbReference>
<dbReference type="AlphaFoldDB" id="B6AAU5"/>
<reference evidence="1" key="1">
    <citation type="submission" date="2008-06" db="EMBL/GenBank/DDBJ databases">
        <authorList>
            <person name="Lorenzi H."/>
            <person name="Inman J."/>
            <person name="Miller J."/>
            <person name="Schobel S."/>
            <person name="Amedeo P."/>
            <person name="Caler E.V."/>
            <person name="da Silva J."/>
        </authorList>
    </citation>
    <scope>NUCLEOTIDE SEQUENCE [LARGE SCALE GENOMIC DNA]</scope>
    <source>
        <strain evidence="1">RN66</strain>
    </source>
</reference>
<proteinExistence type="predicted"/>
<dbReference type="Proteomes" id="UP000001460">
    <property type="component" value="Unassembled WGS sequence"/>
</dbReference>
<accession>B6AAU5</accession>
<dbReference type="EMBL" id="DS989727">
    <property type="protein sequence ID" value="EEA05497.1"/>
    <property type="molecule type" value="Genomic_DNA"/>
</dbReference>
<dbReference type="VEuPathDB" id="CryptoDB:CMU_025030"/>
<sequence length="116" mass="13132">MIHFGPVARVLTQIVLIAGNAVLRVTLHAYKESIVNGKPIDILVNSLNKRMSITEATKTLGLESMSSIKKEDILSRAKRMIEINEPNIHMNYRGSPYIQEKVRIAEKILYESIRNS</sequence>
<gene>
    <name evidence="1" type="ORF">CMU_025030</name>
</gene>
<dbReference type="GeneID" id="6994715"/>
<protein>
    <submittedName>
        <fullName evidence="1">Uncharacterized protein</fullName>
    </submittedName>
</protein>
<name>B6AAU5_CRYMR</name>
<evidence type="ECO:0000313" key="1">
    <source>
        <dbReference type="EMBL" id="EEA05497.1"/>
    </source>
</evidence>